<gene>
    <name evidence="1" type="ordered locus">Sked_24270</name>
</gene>
<reference evidence="1 2" key="1">
    <citation type="journal article" date="2009" name="Stand. Genomic Sci.">
        <title>Complete genome sequence of Sanguibacter keddieii type strain (ST-74).</title>
        <authorList>
            <person name="Ivanova N."/>
            <person name="Sikorski J."/>
            <person name="Sims D."/>
            <person name="Brettin T."/>
            <person name="Detter J.C."/>
            <person name="Han C."/>
            <person name="Lapidus A."/>
            <person name="Copeland A."/>
            <person name="Glavina Del Rio T."/>
            <person name="Nolan M."/>
            <person name="Chen F."/>
            <person name="Lucas S."/>
            <person name="Tice H."/>
            <person name="Cheng J.F."/>
            <person name="Bruce D."/>
            <person name="Goodwin L."/>
            <person name="Pitluck S."/>
            <person name="Pati A."/>
            <person name="Mavromatis K."/>
            <person name="Chen A."/>
            <person name="Palaniappan K."/>
            <person name="D'haeseleer P."/>
            <person name="Chain P."/>
            <person name="Bristow J."/>
            <person name="Eisen J.A."/>
            <person name="Markowitz V."/>
            <person name="Hugenholtz P."/>
            <person name="Goker M."/>
            <person name="Pukall R."/>
            <person name="Klenk H.P."/>
            <person name="Kyrpides N.C."/>
        </authorList>
    </citation>
    <scope>NUCLEOTIDE SEQUENCE [LARGE SCALE GENOMIC DNA]</scope>
    <source>
        <strain evidence="2">ATCC 51767 / DSM 10542 / NCFB 3025 / ST-74</strain>
    </source>
</reference>
<dbReference type="AlphaFoldDB" id="D1BJE7"/>
<evidence type="ECO:0000313" key="2">
    <source>
        <dbReference type="Proteomes" id="UP000000322"/>
    </source>
</evidence>
<sequence length="47" mass="5314">MGQGPYRVGGTERRRLNRQHISFTTDSLLFKDGLADDEPRTRHGTLG</sequence>
<dbReference type="HOGENOM" id="CLU_3173031_0_0_11"/>
<dbReference type="STRING" id="446469.Sked_24270"/>
<accession>D1BJE7</accession>
<name>D1BJE7_SANKS</name>
<organism evidence="1 2">
    <name type="scientific">Sanguibacter keddieii (strain ATCC 51767 / DSM 10542 / NCFB 3025 / ST-74)</name>
    <dbReference type="NCBI Taxonomy" id="446469"/>
    <lineage>
        <taxon>Bacteria</taxon>
        <taxon>Bacillati</taxon>
        <taxon>Actinomycetota</taxon>
        <taxon>Actinomycetes</taxon>
        <taxon>Micrococcales</taxon>
        <taxon>Sanguibacteraceae</taxon>
        <taxon>Sanguibacter</taxon>
    </lineage>
</organism>
<evidence type="ECO:0000313" key="1">
    <source>
        <dbReference type="EMBL" id="ACZ22341.1"/>
    </source>
</evidence>
<dbReference type="EMBL" id="CP001819">
    <property type="protein sequence ID" value="ACZ22341.1"/>
    <property type="molecule type" value="Genomic_DNA"/>
</dbReference>
<protein>
    <submittedName>
        <fullName evidence="1">Uncharacterized protein</fullName>
    </submittedName>
</protein>
<proteinExistence type="predicted"/>
<dbReference type="KEGG" id="ske:Sked_24270"/>
<keyword evidence="2" id="KW-1185">Reference proteome</keyword>
<dbReference type="Proteomes" id="UP000000322">
    <property type="component" value="Chromosome"/>
</dbReference>